<dbReference type="AlphaFoldDB" id="A0A3P8FRB1"/>
<organism evidence="1 2">
    <name type="scientific">Schistosoma mattheei</name>
    <dbReference type="NCBI Taxonomy" id="31246"/>
    <lineage>
        <taxon>Eukaryota</taxon>
        <taxon>Metazoa</taxon>
        <taxon>Spiralia</taxon>
        <taxon>Lophotrochozoa</taxon>
        <taxon>Platyhelminthes</taxon>
        <taxon>Trematoda</taxon>
        <taxon>Digenea</taxon>
        <taxon>Strigeidida</taxon>
        <taxon>Schistosomatoidea</taxon>
        <taxon>Schistosomatidae</taxon>
        <taxon>Schistosoma</taxon>
    </lineage>
</organism>
<evidence type="ECO:0000313" key="1">
    <source>
        <dbReference type="EMBL" id="VDP78797.1"/>
    </source>
</evidence>
<reference evidence="1 2" key="1">
    <citation type="submission" date="2018-11" db="EMBL/GenBank/DDBJ databases">
        <authorList>
            <consortium name="Pathogen Informatics"/>
        </authorList>
    </citation>
    <scope>NUCLEOTIDE SEQUENCE [LARGE SCALE GENOMIC DNA]</scope>
    <source>
        <strain>Denwood</strain>
        <strain evidence="2">Zambia</strain>
    </source>
</reference>
<keyword evidence="2" id="KW-1185">Reference proteome</keyword>
<proteinExistence type="predicted"/>
<protein>
    <submittedName>
        <fullName evidence="1">Uncharacterized protein</fullName>
    </submittedName>
</protein>
<gene>
    <name evidence="1" type="ORF">SMTD_LOCUS19078</name>
</gene>
<evidence type="ECO:0000313" key="2">
    <source>
        <dbReference type="Proteomes" id="UP000269396"/>
    </source>
</evidence>
<dbReference type="EMBL" id="UZAL01041616">
    <property type="protein sequence ID" value="VDP78797.1"/>
    <property type="molecule type" value="Genomic_DNA"/>
</dbReference>
<sequence>MKALNEFLKYNAKFTETKASLEFIKNCIESCHYSKLFCKSIRRNHVHPNRKTLKRYAFNKIDTLNNDLTEIEVNIARRKFAADELTEDLKSQLTEYVTKITKERPNKKHIQLLKSLENQPV</sequence>
<name>A0A3P8FRB1_9TREM</name>
<dbReference type="Proteomes" id="UP000269396">
    <property type="component" value="Unassembled WGS sequence"/>
</dbReference>
<accession>A0A3P8FRB1</accession>